<dbReference type="EMBL" id="CP011371">
    <property type="protein sequence ID" value="AKJ30928.1"/>
    <property type="molecule type" value="Genomic_DNA"/>
</dbReference>
<keyword evidence="1" id="KW-0732">Signal</keyword>
<gene>
    <name evidence="2" type="ORF">AAW51_4237</name>
</gene>
<evidence type="ECO:0000313" key="3">
    <source>
        <dbReference type="Proteomes" id="UP000035352"/>
    </source>
</evidence>
<proteinExistence type="predicted"/>
<evidence type="ECO:0000256" key="1">
    <source>
        <dbReference type="SAM" id="SignalP"/>
    </source>
</evidence>
<dbReference type="AlphaFoldDB" id="A0A0G3BSE7"/>
<name>A0A0G3BSE7_9BURK</name>
<evidence type="ECO:0008006" key="4">
    <source>
        <dbReference type="Google" id="ProtNLM"/>
    </source>
</evidence>
<accession>A0A0G3BSE7</accession>
<dbReference type="KEGG" id="pbh:AAW51_4237"/>
<reference evidence="2 3" key="1">
    <citation type="submission" date="2015-05" db="EMBL/GenBank/DDBJ databases">
        <authorList>
            <person name="Tang B."/>
            <person name="Yu Y."/>
        </authorList>
    </citation>
    <scope>NUCLEOTIDE SEQUENCE [LARGE SCALE GENOMIC DNA]</scope>
    <source>
        <strain evidence="2 3">DSM 7029</strain>
    </source>
</reference>
<feature type="signal peptide" evidence="1">
    <location>
        <begin position="1"/>
        <end position="23"/>
    </location>
</feature>
<sequence>MQRPRRTLGMLLCAAMLSTPMLGCRTHDPRVPPALGQVVAVYATASDVYDVVQGRMGVVPVALAAPAHLEVVAAPDVAEDLAVSVRTAGGVSGWVARDELNPS</sequence>
<protein>
    <recommendedName>
        <fullName evidence="4">SH3 domain-containing protein</fullName>
    </recommendedName>
</protein>
<dbReference type="RefSeq" id="WP_047196175.1">
    <property type="nucleotide sequence ID" value="NZ_CP011371.1"/>
</dbReference>
<feature type="chain" id="PRO_5002552028" description="SH3 domain-containing protein" evidence="1">
    <location>
        <begin position="24"/>
        <end position="103"/>
    </location>
</feature>
<dbReference type="Proteomes" id="UP000035352">
    <property type="component" value="Chromosome"/>
</dbReference>
<keyword evidence="3" id="KW-1185">Reference proteome</keyword>
<organism evidence="2 3">
    <name type="scientific">Caldimonas brevitalea</name>
    <dbReference type="NCBI Taxonomy" id="413882"/>
    <lineage>
        <taxon>Bacteria</taxon>
        <taxon>Pseudomonadati</taxon>
        <taxon>Pseudomonadota</taxon>
        <taxon>Betaproteobacteria</taxon>
        <taxon>Burkholderiales</taxon>
        <taxon>Sphaerotilaceae</taxon>
        <taxon>Caldimonas</taxon>
    </lineage>
</organism>
<evidence type="ECO:0000313" key="2">
    <source>
        <dbReference type="EMBL" id="AKJ30928.1"/>
    </source>
</evidence>